<sequence length="153" mass="16286">MAWDEWEQLKTQAAERHSAKMGLDHVVADPGGGSGDGGQQGDLRVSQQDLAAVGKAAYQLHQDFSQCSDQARLPSMKAAGDLEDQGFALGAALDHVAEHWVDQVQSLLDATAHISNHLDYTKGVHARDDAYIAGTISSISTLDAGFDQRTGQG</sequence>
<name>A0ABY7NYZ9_9ACTN</name>
<accession>A0ABY7NYZ9</accession>
<gene>
    <name evidence="1" type="ORF">O1G22_11870</name>
</gene>
<dbReference type="EMBL" id="CP115300">
    <property type="protein sequence ID" value="WBO63473.1"/>
    <property type="molecule type" value="Genomic_DNA"/>
</dbReference>
<dbReference type="RefSeq" id="WP_270081330.1">
    <property type="nucleotide sequence ID" value="NZ_CP115300.1"/>
</dbReference>
<protein>
    <recommendedName>
        <fullName evidence="3">AG1 protein</fullName>
    </recommendedName>
</protein>
<reference evidence="1 2" key="1">
    <citation type="submission" date="2022-12" db="EMBL/GenBank/DDBJ databases">
        <authorList>
            <person name="Mo P."/>
        </authorList>
    </citation>
    <scope>NUCLEOTIDE SEQUENCE [LARGE SCALE GENOMIC DNA]</scope>
    <source>
        <strain evidence="1 2">HUAS 2-6</strain>
    </source>
</reference>
<evidence type="ECO:0000313" key="1">
    <source>
        <dbReference type="EMBL" id="WBO63473.1"/>
    </source>
</evidence>
<proteinExistence type="predicted"/>
<evidence type="ECO:0008006" key="3">
    <source>
        <dbReference type="Google" id="ProtNLM"/>
    </source>
</evidence>
<organism evidence="1 2">
    <name type="scientific">Streptomyces camelliae</name>
    <dbReference type="NCBI Taxonomy" id="3004093"/>
    <lineage>
        <taxon>Bacteria</taxon>
        <taxon>Bacillati</taxon>
        <taxon>Actinomycetota</taxon>
        <taxon>Actinomycetes</taxon>
        <taxon>Kitasatosporales</taxon>
        <taxon>Streptomycetaceae</taxon>
        <taxon>Streptomyces</taxon>
    </lineage>
</organism>
<keyword evidence="2" id="KW-1185">Reference proteome</keyword>
<evidence type="ECO:0000313" key="2">
    <source>
        <dbReference type="Proteomes" id="UP001212326"/>
    </source>
</evidence>
<dbReference type="Proteomes" id="UP001212326">
    <property type="component" value="Chromosome"/>
</dbReference>